<sequence length="147" mass="16876">ALRSEMEWVRAGGALRDARGRRDPVRTAALRCEIELQDREARLRARWEKYEAGWRAIQAEDEGLAFADIPWPVDPPPADVADLVRARIAAFLLEPLTIRGNTVARRDRIRASLLRWHPDKVSLLLVRVRAEDAERVREGVYTVFRAL</sequence>
<evidence type="ECO:0000313" key="7">
    <source>
        <dbReference type="Proteomes" id="UP000250043"/>
    </source>
</evidence>
<dbReference type="Proteomes" id="UP000250043">
    <property type="component" value="Unassembled WGS sequence"/>
</dbReference>
<keyword evidence="4" id="KW-0040">ANK repeat</keyword>
<evidence type="ECO:0000256" key="1">
    <source>
        <dbReference type="ARBA" id="ARBA00004123"/>
    </source>
</evidence>
<dbReference type="PANTHER" id="PTHR15263:SF1">
    <property type="entry name" value="NF-KAPPA-B INHIBITOR-LIKE PROTEIN 1"/>
    <property type="match status" value="1"/>
</dbReference>
<proteinExistence type="predicted"/>
<keyword evidence="3" id="KW-0677">Repeat</keyword>
<evidence type="ECO:0008006" key="8">
    <source>
        <dbReference type="Google" id="ProtNLM"/>
    </source>
</evidence>
<feature type="non-terminal residue" evidence="6">
    <location>
        <position position="147"/>
    </location>
</feature>
<dbReference type="EMBL" id="KV722488">
    <property type="protein sequence ID" value="OCH87349.1"/>
    <property type="molecule type" value="Genomic_DNA"/>
</dbReference>
<accession>A0A8E2AQ64</accession>
<keyword evidence="5" id="KW-0539">Nucleus</keyword>
<organism evidence="6 7">
    <name type="scientific">Obba rivulosa</name>
    <dbReference type="NCBI Taxonomy" id="1052685"/>
    <lineage>
        <taxon>Eukaryota</taxon>
        <taxon>Fungi</taxon>
        <taxon>Dikarya</taxon>
        <taxon>Basidiomycota</taxon>
        <taxon>Agaricomycotina</taxon>
        <taxon>Agaricomycetes</taxon>
        <taxon>Polyporales</taxon>
        <taxon>Gelatoporiaceae</taxon>
        <taxon>Obba</taxon>
    </lineage>
</organism>
<dbReference type="OrthoDB" id="3241983at2759"/>
<protein>
    <recommendedName>
        <fullName evidence="8">J domain-containing protein</fullName>
    </recommendedName>
</protein>
<feature type="non-terminal residue" evidence="6">
    <location>
        <position position="1"/>
    </location>
</feature>
<evidence type="ECO:0000256" key="3">
    <source>
        <dbReference type="ARBA" id="ARBA00022737"/>
    </source>
</evidence>
<evidence type="ECO:0000313" key="6">
    <source>
        <dbReference type="EMBL" id="OCH87349.1"/>
    </source>
</evidence>
<comment type="subcellular location">
    <subcellularLocation>
        <location evidence="1">Nucleus</location>
    </subcellularLocation>
</comment>
<dbReference type="InterPro" id="IPR038753">
    <property type="entry name" value="NFKBIL1"/>
</dbReference>
<keyword evidence="7" id="KW-1185">Reference proteome</keyword>
<gene>
    <name evidence="6" type="ORF">OBBRIDRAFT_693456</name>
</gene>
<evidence type="ECO:0000256" key="5">
    <source>
        <dbReference type="ARBA" id="ARBA00023242"/>
    </source>
</evidence>
<evidence type="ECO:0000256" key="2">
    <source>
        <dbReference type="ARBA" id="ARBA00022553"/>
    </source>
</evidence>
<name>A0A8E2AQ64_9APHY</name>
<dbReference type="PANTHER" id="PTHR15263">
    <property type="entry name" value="I-KAPPA-B-LIKE PROTEIN IKBL"/>
    <property type="match status" value="1"/>
</dbReference>
<dbReference type="GO" id="GO:0043124">
    <property type="term" value="P:negative regulation of canonical NF-kappaB signal transduction"/>
    <property type="evidence" value="ECO:0007669"/>
    <property type="project" value="InterPro"/>
</dbReference>
<dbReference type="GO" id="GO:0005634">
    <property type="term" value="C:nucleus"/>
    <property type="evidence" value="ECO:0007669"/>
    <property type="project" value="UniProtKB-SubCell"/>
</dbReference>
<evidence type="ECO:0000256" key="4">
    <source>
        <dbReference type="ARBA" id="ARBA00023043"/>
    </source>
</evidence>
<keyword evidence="2" id="KW-0597">Phosphoprotein</keyword>
<reference evidence="6 7" key="1">
    <citation type="submission" date="2016-07" db="EMBL/GenBank/DDBJ databases">
        <title>Draft genome of the white-rot fungus Obba rivulosa 3A-2.</title>
        <authorList>
            <consortium name="DOE Joint Genome Institute"/>
            <person name="Miettinen O."/>
            <person name="Riley R."/>
            <person name="Acob R."/>
            <person name="Barry K."/>
            <person name="Cullen D."/>
            <person name="De Vries R."/>
            <person name="Hainaut M."/>
            <person name="Hatakka A."/>
            <person name="Henrissat B."/>
            <person name="Hilden K."/>
            <person name="Kuo R."/>
            <person name="Labutti K."/>
            <person name="Lipzen A."/>
            <person name="Makela M.R."/>
            <person name="Sandor L."/>
            <person name="Spatafora J.W."/>
            <person name="Grigoriev I.V."/>
            <person name="Hibbett D.S."/>
        </authorList>
    </citation>
    <scope>NUCLEOTIDE SEQUENCE [LARGE SCALE GENOMIC DNA]</scope>
    <source>
        <strain evidence="6 7">3A-2</strain>
    </source>
</reference>
<dbReference type="AlphaFoldDB" id="A0A8E2AQ64"/>